<organism evidence="14 15">
    <name type="scientific">Paenibacillus profundus</name>
    <dbReference type="NCBI Taxonomy" id="1173085"/>
    <lineage>
        <taxon>Bacteria</taxon>
        <taxon>Bacillati</taxon>
        <taxon>Bacillota</taxon>
        <taxon>Bacilli</taxon>
        <taxon>Bacillales</taxon>
        <taxon>Paenibacillaceae</taxon>
        <taxon>Paenibacillus</taxon>
    </lineage>
</organism>
<evidence type="ECO:0000256" key="10">
    <source>
        <dbReference type="PROSITE-ProRule" id="PRU00284"/>
    </source>
</evidence>
<dbReference type="EMBL" id="JAJNBZ010000002">
    <property type="protein sequence ID" value="MCE5168607.1"/>
    <property type="molecule type" value="Genomic_DNA"/>
</dbReference>
<dbReference type="InterPro" id="IPR004089">
    <property type="entry name" value="MCPsignal_dom"/>
</dbReference>
<keyword evidence="7 11" id="KW-0472">Membrane</keyword>
<evidence type="ECO:0000256" key="7">
    <source>
        <dbReference type="ARBA" id="ARBA00023136"/>
    </source>
</evidence>
<reference evidence="14 15" key="1">
    <citation type="submission" date="2021-11" db="EMBL/GenBank/DDBJ databases">
        <title>Draft genome sequence of Paenibacillus profundus YoMME, a new Gram-positive bacteria with exoelectrogenic properties.</title>
        <authorList>
            <person name="Hubenova Y."/>
            <person name="Hubenova E."/>
            <person name="Manasiev Y."/>
            <person name="Peykov S."/>
            <person name="Mitov M."/>
        </authorList>
    </citation>
    <scope>NUCLEOTIDE SEQUENCE [LARGE SCALE GENOMIC DNA]</scope>
    <source>
        <strain evidence="14 15">YoMME</strain>
    </source>
</reference>
<dbReference type="CDD" id="cd06225">
    <property type="entry name" value="HAMP"/>
    <property type="match status" value="1"/>
</dbReference>
<evidence type="ECO:0000259" key="12">
    <source>
        <dbReference type="PROSITE" id="PS50111"/>
    </source>
</evidence>
<dbReference type="RefSeq" id="WP_233695830.1">
    <property type="nucleotide sequence ID" value="NZ_JAJNBZ010000002.1"/>
</dbReference>
<evidence type="ECO:0000259" key="13">
    <source>
        <dbReference type="PROSITE" id="PS50885"/>
    </source>
</evidence>
<dbReference type="SMART" id="SM00304">
    <property type="entry name" value="HAMP"/>
    <property type="match status" value="1"/>
</dbReference>
<dbReference type="PROSITE" id="PS50885">
    <property type="entry name" value="HAMP"/>
    <property type="match status" value="1"/>
</dbReference>
<evidence type="ECO:0000256" key="6">
    <source>
        <dbReference type="ARBA" id="ARBA00022989"/>
    </source>
</evidence>
<keyword evidence="6 11" id="KW-1133">Transmembrane helix</keyword>
<evidence type="ECO:0000256" key="4">
    <source>
        <dbReference type="ARBA" id="ARBA00022500"/>
    </source>
</evidence>
<name>A0ABS8YEZ5_9BACL</name>
<dbReference type="PANTHER" id="PTHR32089:SF114">
    <property type="entry name" value="METHYL-ACCEPTING CHEMOTAXIS PROTEIN MCPB"/>
    <property type="match status" value="1"/>
</dbReference>
<dbReference type="Pfam" id="PF00672">
    <property type="entry name" value="HAMP"/>
    <property type="match status" value="1"/>
</dbReference>
<evidence type="ECO:0000313" key="14">
    <source>
        <dbReference type="EMBL" id="MCE5168607.1"/>
    </source>
</evidence>
<dbReference type="Pfam" id="PF02743">
    <property type="entry name" value="dCache_1"/>
    <property type="match status" value="1"/>
</dbReference>
<dbReference type="CDD" id="cd12913">
    <property type="entry name" value="PDC1_MCP_like"/>
    <property type="match status" value="1"/>
</dbReference>
<accession>A0ABS8YEZ5</accession>
<keyword evidence="2" id="KW-1003">Cell membrane</keyword>
<dbReference type="Gene3D" id="3.30.450.20">
    <property type="entry name" value="PAS domain"/>
    <property type="match status" value="2"/>
</dbReference>
<dbReference type="InterPro" id="IPR029151">
    <property type="entry name" value="Sensor-like_sf"/>
</dbReference>
<dbReference type="SUPFAM" id="SSF103190">
    <property type="entry name" value="Sensory domain-like"/>
    <property type="match status" value="1"/>
</dbReference>
<comment type="subcellular location">
    <subcellularLocation>
        <location evidence="1">Cell membrane</location>
        <topology evidence="1">Multi-pass membrane protein</topology>
    </subcellularLocation>
</comment>
<dbReference type="InterPro" id="IPR033479">
    <property type="entry name" value="dCache_1"/>
</dbReference>
<evidence type="ECO:0000256" key="1">
    <source>
        <dbReference type="ARBA" id="ARBA00004651"/>
    </source>
</evidence>
<protein>
    <submittedName>
        <fullName evidence="14">Methyl-accepting chemotaxis protein</fullName>
    </submittedName>
</protein>
<keyword evidence="8 10" id="KW-0807">Transducer</keyword>
<evidence type="ECO:0000256" key="8">
    <source>
        <dbReference type="ARBA" id="ARBA00023224"/>
    </source>
</evidence>
<comment type="similarity">
    <text evidence="9">Belongs to the methyl-accepting chemotaxis (MCP) protein family.</text>
</comment>
<dbReference type="PROSITE" id="PS50111">
    <property type="entry name" value="CHEMOTAXIS_TRANSDUC_2"/>
    <property type="match status" value="1"/>
</dbReference>
<keyword evidence="15" id="KW-1185">Reference proteome</keyword>
<dbReference type="InterPro" id="IPR003660">
    <property type="entry name" value="HAMP_dom"/>
</dbReference>
<evidence type="ECO:0000256" key="11">
    <source>
        <dbReference type="SAM" id="Phobius"/>
    </source>
</evidence>
<dbReference type="Gene3D" id="1.10.287.950">
    <property type="entry name" value="Methyl-accepting chemotaxis protein"/>
    <property type="match status" value="1"/>
</dbReference>
<comment type="caution">
    <text evidence="14">The sequence shown here is derived from an EMBL/GenBank/DDBJ whole genome shotgun (WGS) entry which is preliminary data.</text>
</comment>
<evidence type="ECO:0000256" key="9">
    <source>
        <dbReference type="ARBA" id="ARBA00029447"/>
    </source>
</evidence>
<dbReference type="SMART" id="SM00283">
    <property type="entry name" value="MA"/>
    <property type="match status" value="1"/>
</dbReference>
<evidence type="ECO:0000256" key="2">
    <source>
        <dbReference type="ARBA" id="ARBA00022475"/>
    </source>
</evidence>
<feature type="domain" description="Methyl-accepting transducer" evidence="12">
    <location>
        <begin position="349"/>
        <end position="606"/>
    </location>
</feature>
<evidence type="ECO:0000256" key="5">
    <source>
        <dbReference type="ARBA" id="ARBA00022692"/>
    </source>
</evidence>
<keyword evidence="3" id="KW-0488">Methylation</keyword>
<dbReference type="PANTHER" id="PTHR32089">
    <property type="entry name" value="METHYL-ACCEPTING CHEMOTAXIS PROTEIN MCPB"/>
    <property type="match status" value="1"/>
</dbReference>
<feature type="domain" description="HAMP" evidence="13">
    <location>
        <begin position="298"/>
        <end position="351"/>
    </location>
</feature>
<keyword evidence="5 11" id="KW-0812">Transmembrane</keyword>
<dbReference type="Pfam" id="PF00015">
    <property type="entry name" value="MCPsignal"/>
    <property type="match status" value="1"/>
</dbReference>
<dbReference type="SUPFAM" id="SSF58104">
    <property type="entry name" value="Methyl-accepting chemotaxis protein (MCP) signaling domain"/>
    <property type="match status" value="1"/>
</dbReference>
<evidence type="ECO:0000313" key="15">
    <source>
        <dbReference type="Proteomes" id="UP001199916"/>
    </source>
</evidence>
<dbReference type="Proteomes" id="UP001199916">
    <property type="component" value="Unassembled WGS sequence"/>
</dbReference>
<proteinExistence type="inferred from homology"/>
<feature type="transmembrane region" description="Helical" evidence="11">
    <location>
        <begin position="276"/>
        <end position="297"/>
    </location>
</feature>
<sequence>MKKLFDRYKASLTKQMLLLLIALVVIPSVVLSYTLTHLARNQLERELLSQVDEVTTMMNQVFNETQQDFSVTISSLADLSIPPGQNRDTYIYDRIRNVAKDSDNVLAAFVSSKGNFYTSSENEKTDYDPTTRGWYKQAMKQKGQLAMTDPYIDVMSGSYVITFSKTTADGSGVAGIDVAIDNLNEMVGSFTIGDRGYVSLFDRNNVTMSHPHFTKGEPVKGEQFEDMRKQEQGTFMLAGEGRKEYYSYDKRNALGLNVVSVLDSSEIAEKTSKLQWIAGLFIALLLGLIGLFIWIFMKRMIVPIMRLKTVTGTVAQGDLTVRINENGRIDEIGQLETNFNAMSRSLSDVLIEISTHSEQVSAASQELSANSEQNVSTIEQVAASMQEVSAKSSDMNSSVQAVKQTSEITRRELENTLRIVHASTEASQHINELANTGEEALSAAKRQMIAILDHSNRSKAETETLNQVAEEISGITGFIQAIASQTNLLALNAAIEAARAGQEGRGFAVVAQEVRKLADQAGTAASKIASLIGDIQERARLMLHRMEEGVESASAGSELTQSVEHCFADMYSAIANIDTQLGQVAHVGEQLSLSNEAMIVAFDEVSVMSHDTANEMDMVAAASEEQNASMEEIAASAIHLSSIADELQALVAGFKLNMEPNGKR</sequence>
<keyword evidence="4" id="KW-0145">Chemotaxis</keyword>
<evidence type="ECO:0000256" key="3">
    <source>
        <dbReference type="ARBA" id="ARBA00022481"/>
    </source>
</evidence>
<gene>
    <name evidence="14" type="ORF">LQV63_04680</name>
</gene>